<dbReference type="EMBL" id="CP065856">
    <property type="protein sequence ID" value="QPV62644.1"/>
    <property type="molecule type" value="Genomic_DNA"/>
</dbReference>
<feature type="region of interest" description="Disordered" evidence="1">
    <location>
        <begin position="168"/>
        <end position="203"/>
    </location>
</feature>
<dbReference type="Proteomes" id="UP000595001">
    <property type="component" value="Chromosome"/>
</dbReference>
<sequence length="216" mass="23486">MTQDLYTTSGRRNYMSRYRRRSVLAGLAALGGLSGCSFEGSDPERSASPGSDEPTASDHSPSRTDTDTDTHTETAPRTPVPSVREVLPEAGDGWRLLDTGDVVPVPLTAEDHVRGDYRGPDGTEFRVVVMEFSRPVIAEFNAERLACEAEWSVALQYRTLAIAASTGTTQERLTPEHPPRMSQTALPGTSGDPRRLLRRSPVLSRDPIETGAIDSC</sequence>
<feature type="compositionally biased region" description="Basic and acidic residues" evidence="1">
    <location>
        <begin position="60"/>
        <end position="74"/>
    </location>
</feature>
<dbReference type="AlphaFoldDB" id="A0A7T3FXL0"/>
<keyword evidence="3" id="KW-1185">Reference proteome</keyword>
<evidence type="ECO:0000256" key="1">
    <source>
        <dbReference type="SAM" id="MobiDB-lite"/>
    </source>
</evidence>
<dbReference type="KEGG" id="hlt:I7X12_18245"/>
<protein>
    <submittedName>
        <fullName evidence="2">Uncharacterized protein</fullName>
    </submittedName>
</protein>
<evidence type="ECO:0000313" key="2">
    <source>
        <dbReference type="EMBL" id="QPV62644.1"/>
    </source>
</evidence>
<feature type="region of interest" description="Disordered" evidence="1">
    <location>
        <begin position="32"/>
        <end position="85"/>
    </location>
</feature>
<proteinExistence type="predicted"/>
<name>A0A7T3FXL0_9EURY</name>
<dbReference type="RefSeq" id="WP_198061443.1">
    <property type="nucleotide sequence ID" value="NZ_CP065856.1"/>
</dbReference>
<reference evidence="2 3" key="1">
    <citation type="submission" date="2020-12" db="EMBL/GenBank/DDBJ databases">
        <title>Halosimplex halophilum sp. nov. and Halosimplex salinum sp. nov., two new members of the genus Halosimplex.</title>
        <authorList>
            <person name="Cui H.L."/>
        </authorList>
    </citation>
    <scope>NUCLEOTIDE SEQUENCE [LARGE SCALE GENOMIC DNA]</scope>
    <source>
        <strain evidence="2 3">YGH94</strain>
    </source>
</reference>
<dbReference type="OrthoDB" id="240413at2157"/>
<dbReference type="GeneID" id="60590476"/>
<evidence type="ECO:0000313" key="3">
    <source>
        <dbReference type="Proteomes" id="UP000595001"/>
    </source>
</evidence>
<gene>
    <name evidence="2" type="ORF">I7X12_18245</name>
</gene>
<organism evidence="2 3">
    <name type="scientific">Halosimplex litoreum</name>
    <dbReference type="NCBI Taxonomy" id="1198301"/>
    <lineage>
        <taxon>Archaea</taxon>
        <taxon>Methanobacteriati</taxon>
        <taxon>Methanobacteriota</taxon>
        <taxon>Stenosarchaea group</taxon>
        <taxon>Halobacteria</taxon>
        <taxon>Halobacteriales</taxon>
        <taxon>Haloarculaceae</taxon>
        <taxon>Halosimplex</taxon>
    </lineage>
</organism>
<accession>A0A7T3FXL0</accession>